<dbReference type="HOGENOM" id="CLU_133934_0_0_1"/>
<dbReference type="GO" id="GO:0031122">
    <property type="term" value="P:cytoplasmic microtubule organization"/>
    <property type="evidence" value="ECO:0007669"/>
    <property type="project" value="TreeGrafter"/>
</dbReference>
<evidence type="ECO:0000256" key="6">
    <source>
        <dbReference type="ARBA" id="ARBA00022728"/>
    </source>
</evidence>
<evidence type="ECO:0000313" key="10">
    <source>
        <dbReference type="Proteomes" id="UP000009168"/>
    </source>
</evidence>
<dbReference type="InParanoid" id="I7MKU0"/>
<dbReference type="eggNOG" id="KOG3476">
    <property type="taxonomic scope" value="Eukaryota"/>
</dbReference>
<gene>
    <name evidence="9" type="ORF">TTHERM_00218770</name>
</gene>
<evidence type="ECO:0000256" key="7">
    <source>
        <dbReference type="ARBA" id="ARBA00023187"/>
    </source>
</evidence>
<comment type="subcellular location">
    <subcellularLocation>
        <location evidence="1">Cytoplasm</location>
    </subcellularLocation>
</comment>
<dbReference type="FunCoup" id="I7MKU0">
    <property type="interactions" value="82"/>
</dbReference>
<sequence>MVCDKCEKKLDKLATPDTWKDGAKSEGKQGGRKIGQNMLLSSKAKVGFDPFGNKCKSCKQKVPKTDQYCQGCAYKKGLCKMCGVKVLDTKFYRQSNV</sequence>
<evidence type="ECO:0000313" key="9">
    <source>
        <dbReference type="EMBL" id="EAS00304.1"/>
    </source>
</evidence>
<evidence type="ECO:0000256" key="1">
    <source>
        <dbReference type="ARBA" id="ARBA00004496"/>
    </source>
</evidence>
<organism evidence="9 10">
    <name type="scientific">Tetrahymena thermophila (strain SB210)</name>
    <dbReference type="NCBI Taxonomy" id="312017"/>
    <lineage>
        <taxon>Eukaryota</taxon>
        <taxon>Sar</taxon>
        <taxon>Alveolata</taxon>
        <taxon>Ciliophora</taxon>
        <taxon>Intramacronucleata</taxon>
        <taxon>Oligohymenophorea</taxon>
        <taxon>Hymenostomatida</taxon>
        <taxon>Tetrahymenina</taxon>
        <taxon>Tetrahymenidae</taxon>
        <taxon>Tetrahymena</taxon>
    </lineage>
</organism>
<evidence type="ECO:0000256" key="4">
    <source>
        <dbReference type="ARBA" id="ARBA00022490"/>
    </source>
</evidence>
<dbReference type="GO" id="GO:0008380">
    <property type="term" value="P:RNA splicing"/>
    <property type="evidence" value="ECO:0007669"/>
    <property type="project" value="UniProtKB-KW"/>
</dbReference>
<dbReference type="Pfam" id="PF10235">
    <property type="entry name" value="Cript"/>
    <property type="match status" value="1"/>
</dbReference>
<dbReference type="STRING" id="312017.I7MKU0"/>
<dbReference type="GO" id="GO:0005681">
    <property type="term" value="C:spliceosomal complex"/>
    <property type="evidence" value="ECO:0007669"/>
    <property type="project" value="UniProtKB-KW"/>
</dbReference>
<accession>I7MKU0</accession>
<protein>
    <recommendedName>
        <fullName evidence="3">Cysteine-rich PDZ-binding protein</fullName>
    </recommendedName>
    <alternativeName>
        <fullName evidence="8">Cysteine-rich interactor of PDZ three</fullName>
    </alternativeName>
</protein>
<dbReference type="Proteomes" id="UP000009168">
    <property type="component" value="Unassembled WGS sequence"/>
</dbReference>
<evidence type="ECO:0000256" key="3">
    <source>
        <dbReference type="ARBA" id="ARBA00018615"/>
    </source>
</evidence>
<reference evidence="10" key="1">
    <citation type="journal article" date="2006" name="PLoS Biol.">
        <title>Macronuclear genome sequence of the ciliate Tetrahymena thermophila, a model eukaryote.</title>
        <authorList>
            <person name="Eisen J.A."/>
            <person name="Coyne R.S."/>
            <person name="Wu M."/>
            <person name="Wu D."/>
            <person name="Thiagarajan M."/>
            <person name="Wortman J.R."/>
            <person name="Badger J.H."/>
            <person name="Ren Q."/>
            <person name="Amedeo P."/>
            <person name="Jones K.M."/>
            <person name="Tallon L.J."/>
            <person name="Delcher A.L."/>
            <person name="Salzberg S.L."/>
            <person name="Silva J.C."/>
            <person name="Haas B.J."/>
            <person name="Majoros W.H."/>
            <person name="Farzad M."/>
            <person name="Carlton J.M."/>
            <person name="Smith R.K. Jr."/>
            <person name="Garg J."/>
            <person name="Pearlman R.E."/>
            <person name="Karrer K.M."/>
            <person name="Sun L."/>
            <person name="Manning G."/>
            <person name="Elde N.C."/>
            <person name="Turkewitz A.P."/>
            <person name="Asai D.J."/>
            <person name="Wilkes D.E."/>
            <person name="Wang Y."/>
            <person name="Cai H."/>
            <person name="Collins K."/>
            <person name="Stewart B.A."/>
            <person name="Lee S.R."/>
            <person name="Wilamowska K."/>
            <person name="Weinberg Z."/>
            <person name="Ruzzo W.L."/>
            <person name="Wloga D."/>
            <person name="Gaertig J."/>
            <person name="Frankel J."/>
            <person name="Tsao C.-C."/>
            <person name="Gorovsky M.A."/>
            <person name="Keeling P.J."/>
            <person name="Waller R.F."/>
            <person name="Patron N.J."/>
            <person name="Cherry J.M."/>
            <person name="Stover N.A."/>
            <person name="Krieger C.J."/>
            <person name="del Toro C."/>
            <person name="Ryder H.F."/>
            <person name="Williamson S.C."/>
            <person name="Barbeau R.A."/>
            <person name="Hamilton E.P."/>
            <person name="Orias E."/>
        </authorList>
    </citation>
    <scope>NUCLEOTIDE SEQUENCE [LARGE SCALE GENOMIC DNA]</scope>
    <source>
        <strain evidence="10">SB210</strain>
    </source>
</reference>
<dbReference type="InterPro" id="IPR019367">
    <property type="entry name" value="PDZ-binding_CRIPT"/>
</dbReference>
<dbReference type="PANTHER" id="PTHR11805">
    <property type="entry name" value="CYSTEINE-RICH PDZ-BINDING PROTEIN"/>
    <property type="match status" value="1"/>
</dbReference>
<dbReference type="EMBL" id="GG662621">
    <property type="protein sequence ID" value="EAS00304.1"/>
    <property type="molecule type" value="Genomic_DNA"/>
</dbReference>
<dbReference type="AlphaFoldDB" id="I7MKU0"/>
<keyword evidence="5" id="KW-0507">mRNA processing</keyword>
<dbReference type="RefSeq" id="XP_001020549.1">
    <property type="nucleotide sequence ID" value="XM_001020549.1"/>
</dbReference>
<keyword evidence="6" id="KW-0747">Spliceosome</keyword>
<evidence type="ECO:0000256" key="8">
    <source>
        <dbReference type="ARBA" id="ARBA00032518"/>
    </source>
</evidence>
<name>I7MKU0_TETTS</name>
<dbReference type="KEGG" id="tet:TTHERM_00218770"/>
<dbReference type="GeneID" id="7838228"/>
<keyword evidence="10" id="KW-1185">Reference proteome</keyword>
<dbReference type="OrthoDB" id="147332at2759"/>
<evidence type="ECO:0000256" key="2">
    <source>
        <dbReference type="ARBA" id="ARBA00009021"/>
    </source>
</evidence>
<dbReference type="GO" id="GO:0006397">
    <property type="term" value="P:mRNA processing"/>
    <property type="evidence" value="ECO:0007669"/>
    <property type="project" value="UniProtKB-KW"/>
</dbReference>
<dbReference type="OMA" id="MPCDKCE"/>
<keyword evidence="4" id="KW-0963">Cytoplasm</keyword>
<comment type="similarity">
    <text evidence="2">Belongs to the CRIPT family.</text>
</comment>
<dbReference type="PANTHER" id="PTHR11805:SF1">
    <property type="entry name" value="CYSTEINE-RICH PDZ-BINDING PROTEIN"/>
    <property type="match status" value="1"/>
</dbReference>
<proteinExistence type="inferred from homology"/>
<evidence type="ECO:0000256" key="5">
    <source>
        <dbReference type="ARBA" id="ARBA00022664"/>
    </source>
</evidence>
<keyword evidence="7" id="KW-0508">mRNA splicing</keyword>
<dbReference type="GO" id="GO:0008017">
    <property type="term" value="F:microtubule binding"/>
    <property type="evidence" value="ECO:0007669"/>
    <property type="project" value="TreeGrafter"/>
</dbReference>
<dbReference type="GO" id="GO:0005737">
    <property type="term" value="C:cytoplasm"/>
    <property type="evidence" value="ECO:0007669"/>
    <property type="project" value="UniProtKB-SubCell"/>
</dbReference>